<organism evidence="2 3">
    <name type="scientific">Linum trigynum</name>
    <dbReference type="NCBI Taxonomy" id="586398"/>
    <lineage>
        <taxon>Eukaryota</taxon>
        <taxon>Viridiplantae</taxon>
        <taxon>Streptophyta</taxon>
        <taxon>Embryophyta</taxon>
        <taxon>Tracheophyta</taxon>
        <taxon>Spermatophyta</taxon>
        <taxon>Magnoliopsida</taxon>
        <taxon>eudicotyledons</taxon>
        <taxon>Gunneridae</taxon>
        <taxon>Pentapetalae</taxon>
        <taxon>rosids</taxon>
        <taxon>fabids</taxon>
        <taxon>Malpighiales</taxon>
        <taxon>Linaceae</taxon>
        <taxon>Linum</taxon>
    </lineage>
</organism>
<keyword evidence="3" id="KW-1185">Reference proteome</keyword>
<dbReference type="AlphaFoldDB" id="A0AAV2G6D1"/>
<dbReference type="EMBL" id="OZ034821">
    <property type="protein sequence ID" value="CAL1406234.1"/>
    <property type="molecule type" value="Genomic_DNA"/>
</dbReference>
<evidence type="ECO:0000313" key="2">
    <source>
        <dbReference type="EMBL" id="CAL1406234.1"/>
    </source>
</evidence>
<feature type="region of interest" description="Disordered" evidence="1">
    <location>
        <begin position="116"/>
        <end position="146"/>
    </location>
</feature>
<protein>
    <submittedName>
        <fullName evidence="2">Uncharacterized protein</fullName>
    </submittedName>
</protein>
<sequence length="146" mass="15946">MTTSKEGGAGASHWTRSKGPISGDPALLLSEQKRKKKQVATVSKAIYVGTQPAEERAKDAMSDTESVTMAGLQQFFQEQVVSLLQNQLDKHDEKFTTLTAKFDNLSQQVSIISQKGGPIAATPLEKQASTQPEKSRYPCKAEKHRA</sequence>
<reference evidence="2 3" key="1">
    <citation type="submission" date="2024-04" db="EMBL/GenBank/DDBJ databases">
        <authorList>
            <person name="Fracassetti M."/>
        </authorList>
    </citation>
    <scope>NUCLEOTIDE SEQUENCE [LARGE SCALE GENOMIC DNA]</scope>
</reference>
<dbReference type="Proteomes" id="UP001497516">
    <property type="component" value="Chromosome 8"/>
</dbReference>
<gene>
    <name evidence="2" type="ORF">LTRI10_LOCUS45972</name>
</gene>
<evidence type="ECO:0000313" key="3">
    <source>
        <dbReference type="Proteomes" id="UP001497516"/>
    </source>
</evidence>
<feature type="compositionally biased region" description="Basic and acidic residues" evidence="1">
    <location>
        <begin position="133"/>
        <end position="146"/>
    </location>
</feature>
<name>A0AAV2G6D1_9ROSI</name>
<accession>A0AAV2G6D1</accession>
<feature type="region of interest" description="Disordered" evidence="1">
    <location>
        <begin position="1"/>
        <end position="27"/>
    </location>
</feature>
<evidence type="ECO:0000256" key="1">
    <source>
        <dbReference type="SAM" id="MobiDB-lite"/>
    </source>
</evidence>
<proteinExistence type="predicted"/>